<dbReference type="Gene3D" id="3.40.50.1460">
    <property type="match status" value="1"/>
</dbReference>
<evidence type="ECO:0000259" key="3">
    <source>
        <dbReference type="Pfam" id="PF01364"/>
    </source>
</evidence>
<dbReference type="Gene3D" id="3.40.50.10390">
    <property type="entry name" value="Gingipain r, domain 1"/>
    <property type="match status" value="1"/>
</dbReference>
<keyword evidence="6" id="KW-1185">Reference proteome</keyword>
<dbReference type="Pfam" id="PF07705">
    <property type="entry name" value="CARDB"/>
    <property type="match status" value="1"/>
</dbReference>
<sequence length="1102" mass="121109">MSLRVLRYLQLVVLLVIGLCSEAFAQWGAPYTNSWITYDQPYVKLKVSQKGIYKVPFSALPAGFPVNQPEKLQLWHRGTQVAILSVANNEILFYGVPNDGAIDSLLYRPMSSRMNPYTSLYSDESSYFLTVGKVNGLRAETVGAASGSGSAIESHVRTEVKAFANEYSLSTLSAIRANFFNSFFENGASKTGVTVLPGKSVTYNFQLTKRVPGTKPQVKMMVHGRSNNSRSIEVYAGKTESTVRKVGAIPNANFVASIYSFELEEADLAADGNGVLLLKSVASDSRDRFSLAYYTITYNQATSIGTEKSLEFNFPKTSDASTHAKIAGTSATSKLYDISNPDIPRIIPGTGADFTAPRIKDKALKLLLTNEALAIAAAKISSVTLSKPDAKKYNYLIITNQTLEEGAKTYATYRASAEGGTFVPLVIKITDIYDQFNYGEPSPVAIRRFVDYMLSDGNREKYLFLLGKSITFNERMVRELPDEVPTIGFPGSDILLVEGLAGAPKEVPAIPVGRLSALTNQHVYDYLAKVKEYEHSNVQDVSWKKNILHLNGGKSSSEITQLKNILAGLAPQAEQGYIGAKVKPFVKQQGISEVESVNITPEINAGVGLLTYFGHGSTTVTDLDIGYITDAARAYNNQGKYPLLYFNGCGVGNVFSARFNMSPSSSDRIALSLDWILAPKRGTVALIANTFDTYVSSTSNYLDKLYTTLFLDANTSKQSIGKIQQEVAKRIFAEGYNGYDVANVHQALLQGDPALKMIYVASPDYSVDPDESILIYSESSDKTIEKSATLTAAIAIKNQGKYNVGEKLPVELTYGFQDGTTEVKSQIVSAMPYADTIKITFPSKGALKFVQVRLDRANVIQELNESNNIAELVVDWEVAKTQHIYPAERVKDIIAPVLNVTFNERVIEDGEDVGAKPTIKFILTDDRLMTADTNLMDIFIKPCLDNTCDFRKLAYKNLTVTKLGDRVVQVEYRTDFSTVGDYELLVNTQDDSGNAAANPYQIKFRIGEGGEGIALIASPNPATDYVRFRIKGIKLEAVQQVQYVIYDSRGIKLLDHSFKPVSTLSDWYWTPGIGSGMYVYKAIVSKNDGSEQIITGRVNILR</sequence>
<organism evidence="5 6">
    <name type="scientific">Dyadobacter jiangsuensis</name>
    <dbReference type="NCBI Taxonomy" id="1591085"/>
    <lineage>
        <taxon>Bacteria</taxon>
        <taxon>Pseudomonadati</taxon>
        <taxon>Bacteroidota</taxon>
        <taxon>Cytophagia</taxon>
        <taxon>Cytophagales</taxon>
        <taxon>Spirosomataceae</taxon>
        <taxon>Dyadobacter</taxon>
    </lineage>
</organism>
<protein>
    <submittedName>
        <fullName evidence="5">Peptidase C25-like protein</fullName>
    </submittedName>
</protein>
<dbReference type="Gene3D" id="2.60.40.10">
    <property type="entry name" value="Immunoglobulins"/>
    <property type="match status" value="1"/>
</dbReference>
<accession>A0A2P8GFX0</accession>
<feature type="chain" id="PRO_5015127922" evidence="2">
    <location>
        <begin position="26"/>
        <end position="1102"/>
    </location>
</feature>
<dbReference type="GO" id="GO:0006508">
    <property type="term" value="P:proteolysis"/>
    <property type="evidence" value="ECO:0007669"/>
    <property type="project" value="InterPro"/>
</dbReference>
<dbReference type="Pfam" id="PF01364">
    <property type="entry name" value="Peptidase_C25"/>
    <property type="match status" value="1"/>
</dbReference>
<evidence type="ECO:0000259" key="4">
    <source>
        <dbReference type="Pfam" id="PF07705"/>
    </source>
</evidence>
<dbReference type="RefSeq" id="WP_106594457.1">
    <property type="nucleotide sequence ID" value="NZ_PYAS01000002.1"/>
</dbReference>
<dbReference type="CDD" id="cd02258">
    <property type="entry name" value="Peptidase_C25_N"/>
    <property type="match status" value="1"/>
</dbReference>
<evidence type="ECO:0000313" key="6">
    <source>
        <dbReference type="Proteomes" id="UP000241964"/>
    </source>
</evidence>
<dbReference type="InterPro" id="IPR011635">
    <property type="entry name" value="CARDB"/>
</dbReference>
<dbReference type="OrthoDB" id="9757650at2"/>
<dbReference type="SUPFAM" id="SSF52129">
    <property type="entry name" value="Caspase-like"/>
    <property type="match status" value="1"/>
</dbReference>
<dbReference type="InterPro" id="IPR029031">
    <property type="entry name" value="Gingipain_N_sf"/>
</dbReference>
<name>A0A2P8GFX0_9BACT</name>
<gene>
    <name evidence="5" type="ORF">CLV60_102601</name>
</gene>
<reference evidence="5 6" key="1">
    <citation type="submission" date="2018-03" db="EMBL/GenBank/DDBJ databases">
        <title>Genomic Encyclopedia of Archaeal and Bacterial Type Strains, Phase II (KMG-II): from individual species to whole genera.</title>
        <authorList>
            <person name="Goeker M."/>
        </authorList>
    </citation>
    <scope>NUCLEOTIDE SEQUENCE [LARGE SCALE GENOMIC DNA]</scope>
    <source>
        <strain evidence="5 6">DSM 29057</strain>
    </source>
</reference>
<dbReference type="InterPro" id="IPR013783">
    <property type="entry name" value="Ig-like_fold"/>
</dbReference>
<proteinExistence type="predicted"/>
<evidence type="ECO:0000256" key="2">
    <source>
        <dbReference type="SAM" id="SignalP"/>
    </source>
</evidence>
<keyword evidence="1 2" id="KW-0732">Signal</keyword>
<feature type="signal peptide" evidence="2">
    <location>
        <begin position="1"/>
        <end position="25"/>
    </location>
</feature>
<feature type="domain" description="Gingipain" evidence="3">
    <location>
        <begin position="395"/>
        <end position="757"/>
    </location>
</feature>
<comment type="caution">
    <text evidence="5">The sequence shown here is derived from an EMBL/GenBank/DDBJ whole genome shotgun (WGS) entry which is preliminary data.</text>
</comment>
<dbReference type="AlphaFoldDB" id="A0A2P8GFX0"/>
<dbReference type="GO" id="GO:0008234">
    <property type="term" value="F:cysteine-type peptidase activity"/>
    <property type="evidence" value="ECO:0007669"/>
    <property type="project" value="InterPro"/>
</dbReference>
<evidence type="ECO:0000256" key="1">
    <source>
        <dbReference type="ARBA" id="ARBA00022729"/>
    </source>
</evidence>
<dbReference type="InterPro" id="IPR029030">
    <property type="entry name" value="Caspase-like_dom_sf"/>
</dbReference>
<dbReference type="InterPro" id="IPR001769">
    <property type="entry name" value="Gingipain"/>
</dbReference>
<dbReference type="Proteomes" id="UP000241964">
    <property type="component" value="Unassembled WGS sequence"/>
</dbReference>
<feature type="domain" description="CARDB" evidence="4">
    <location>
        <begin position="777"/>
        <end position="870"/>
    </location>
</feature>
<evidence type="ECO:0000313" key="5">
    <source>
        <dbReference type="EMBL" id="PSL32882.1"/>
    </source>
</evidence>
<dbReference type="EMBL" id="PYAS01000002">
    <property type="protein sequence ID" value="PSL32882.1"/>
    <property type="molecule type" value="Genomic_DNA"/>
</dbReference>